<dbReference type="SUPFAM" id="SSF53335">
    <property type="entry name" value="S-adenosyl-L-methionine-dependent methyltransferases"/>
    <property type="match status" value="1"/>
</dbReference>
<comment type="caution">
    <text evidence="6">Lacks conserved residue(s) required for the propagation of feature annotation.</text>
</comment>
<dbReference type="Pfam" id="PF01189">
    <property type="entry name" value="Methyltr_RsmB-F"/>
    <property type="match status" value="1"/>
</dbReference>
<dbReference type="EMBL" id="JAAXPN010000004">
    <property type="protein sequence ID" value="NKZ24190.1"/>
    <property type="molecule type" value="Genomic_DNA"/>
</dbReference>
<dbReference type="InterPro" id="IPR031341">
    <property type="entry name" value="Methyltr_RsmF_N"/>
</dbReference>
<evidence type="ECO:0000256" key="6">
    <source>
        <dbReference type="PROSITE-ProRule" id="PRU01023"/>
    </source>
</evidence>
<dbReference type="Gene3D" id="3.40.50.150">
    <property type="entry name" value="Vaccinia Virus protein VP39"/>
    <property type="match status" value="1"/>
</dbReference>
<keyword evidence="4 6" id="KW-0949">S-adenosyl-L-methionine</keyword>
<dbReference type="GO" id="GO:0001510">
    <property type="term" value="P:RNA methylation"/>
    <property type="evidence" value="ECO:0007669"/>
    <property type="project" value="InterPro"/>
</dbReference>
<dbReference type="InterPro" id="IPR029063">
    <property type="entry name" value="SAM-dependent_MTases_sf"/>
</dbReference>
<dbReference type="RefSeq" id="WP_168721989.1">
    <property type="nucleotide sequence ID" value="NZ_JAAXPN010000004.1"/>
</dbReference>
<dbReference type="InterPro" id="IPR027391">
    <property type="entry name" value="Nol1_Nop2_Fmu_2"/>
</dbReference>
<keyword evidence="9" id="KW-1185">Reference proteome</keyword>
<dbReference type="GO" id="GO:0003723">
    <property type="term" value="F:RNA binding"/>
    <property type="evidence" value="ECO:0007669"/>
    <property type="project" value="UniProtKB-UniRule"/>
</dbReference>
<dbReference type="PANTHER" id="PTHR22807:SF30">
    <property type="entry name" value="28S RRNA (CYTOSINE(4447)-C(5))-METHYLTRANSFERASE-RELATED"/>
    <property type="match status" value="1"/>
</dbReference>
<evidence type="ECO:0000313" key="8">
    <source>
        <dbReference type="EMBL" id="NKZ24190.1"/>
    </source>
</evidence>
<keyword evidence="2 6" id="KW-0489">Methyltransferase</keyword>
<proteinExistence type="inferred from homology"/>
<evidence type="ECO:0000256" key="4">
    <source>
        <dbReference type="ARBA" id="ARBA00022691"/>
    </source>
</evidence>
<accession>A0A7X6N563</accession>
<reference evidence="8 9" key="1">
    <citation type="submission" date="2020-04" db="EMBL/GenBank/DDBJ databases">
        <title>MicrobeNet Type strains.</title>
        <authorList>
            <person name="Nicholson A.C."/>
        </authorList>
    </citation>
    <scope>NUCLEOTIDE SEQUENCE [LARGE SCALE GENOMIC DNA]</scope>
    <source>
        <strain evidence="8 9">CCUG 61472</strain>
    </source>
</reference>
<evidence type="ECO:0000259" key="7">
    <source>
        <dbReference type="PROSITE" id="PS51686"/>
    </source>
</evidence>
<dbReference type="InterPro" id="IPR031340">
    <property type="entry name" value="RsmF_methylt_CI"/>
</dbReference>
<feature type="binding site" evidence="6">
    <location>
        <position position="172"/>
    </location>
    <ligand>
        <name>S-adenosyl-L-methionine</name>
        <dbReference type="ChEBI" id="CHEBI:59789"/>
    </ligand>
</feature>
<organism evidence="8 9">
    <name type="scientific">Periweissella fabalis</name>
    <dbReference type="NCBI Taxonomy" id="1070421"/>
    <lineage>
        <taxon>Bacteria</taxon>
        <taxon>Bacillati</taxon>
        <taxon>Bacillota</taxon>
        <taxon>Bacilli</taxon>
        <taxon>Lactobacillales</taxon>
        <taxon>Lactobacillaceae</taxon>
        <taxon>Periweissella</taxon>
    </lineage>
</organism>
<evidence type="ECO:0000256" key="2">
    <source>
        <dbReference type="ARBA" id="ARBA00022603"/>
    </source>
</evidence>
<dbReference type="Proteomes" id="UP000549765">
    <property type="component" value="Unassembled WGS sequence"/>
</dbReference>
<keyword evidence="3 6" id="KW-0808">Transferase</keyword>
<evidence type="ECO:0000256" key="3">
    <source>
        <dbReference type="ARBA" id="ARBA00022679"/>
    </source>
</evidence>
<feature type="binding site" evidence="6">
    <location>
        <position position="127"/>
    </location>
    <ligand>
        <name>S-adenosyl-L-methionine</name>
        <dbReference type="ChEBI" id="CHEBI:59789"/>
    </ligand>
</feature>
<dbReference type="PROSITE" id="PS51686">
    <property type="entry name" value="SAM_MT_RSMB_NOP"/>
    <property type="match status" value="1"/>
</dbReference>
<evidence type="ECO:0000313" key="9">
    <source>
        <dbReference type="Proteomes" id="UP000549765"/>
    </source>
</evidence>
<sequence>MELPVAFIEKYTALLKEEAPSFFAAFDAPVKKAYRINPLKENQAISDTPDDGRLDYSPFGHLGKVYGHSIDHTTGLVYSQEPSAMFVGEVAHPSIGEFVLDLSAAPGGKATHLASYLQQSGLLVANEIIKKRSQILAENIERFGVKNTVVTNESPERLSKQLPQFFDKIIVDAPCSGEGMFRKDPDAMQYWDADYPAKCASLQREILADAVKMLKPEAELIYSTCTFAPEENEQMIAWLLDTYPEFSILPINKPSGIDDGRPEWANGNPELAKTARIFPNHFNGEGHFVAKLKWMAQDVEPVKQTLERSNLTADQLKQWQAFANDNLAISLEGTLLTFGDQLYCLPTGMLTVKKLSVVRPGLHLGTFKKNRFEPSLALGLTLQPHEVKQHVIITKDDWVKYVHGDTVMLPSAPTNGNGWYQVVINGNGFGFAKVVGQTLKNYYPKGLRFIYREQA</sequence>
<protein>
    <submittedName>
        <fullName evidence="8">RNA methyltransferase</fullName>
    </submittedName>
</protein>
<comment type="caution">
    <text evidence="8">The sequence shown here is derived from an EMBL/GenBank/DDBJ whole genome shotgun (WGS) entry which is preliminary data.</text>
</comment>
<dbReference type="Gene3D" id="3.30.70.1170">
    <property type="entry name" value="Sun protein, domain 3"/>
    <property type="match status" value="1"/>
</dbReference>
<dbReference type="Pfam" id="PF17125">
    <property type="entry name" value="Methyltr_RsmF_N"/>
    <property type="match status" value="1"/>
</dbReference>
<evidence type="ECO:0000256" key="5">
    <source>
        <dbReference type="ARBA" id="ARBA00022884"/>
    </source>
</evidence>
<feature type="active site" description="Nucleophile" evidence="6">
    <location>
        <position position="225"/>
    </location>
</feature>
<dbReference type="AlphaFoldDB" id="A0A7X6N563"/>
<dbReference type="Gene3D" id="2.30.130.60">
    <property type="match status" value="1"/>
</dbReference>
<dbReference type="PRINTS" id="PR02008">
    <property type="entry name" value="RCMTFAMILY"/>
</dbReference>
<dbReference type="InterPro" id="IPR023267">
    <property type="entry name" value="RCMT"/>
</dbReference>
<dbReference type="InterPro" id="IPR001678">
    <property type="entry name" value="MeTrfase_RsmB-F_NOP2_dom"/>
</dbReference>
<dbReference type="PANTHER" id="PTHR22807">
    <property type="entry name" value="NOP2 YEAST -RELATED NOL1/NOP2/FMU SUN DOMAIN-CONTAINING"/>
    <property type="match status" value="1"/>
</dbReference>
<comment type="similarity">
    <text evidence="6">Belongs to the class I-like SAM-binding methyltransferase superfamily. RsmB/NOP family.</text>
</comment>
<gene>
    <name evidence="8" type="ORF">HF964_05125</name>
</gene>
<feature type="binding site" evidence="6">
    <location>
        <begin position="103"/>
        <end position="109"/>
    </location>
    <ligand>
        <name>S-adenosyl-L-methionine</name>
        <dbReference type="ChEBI" id="CHEBI:59789"/>
    </ligand>
</feature>
<dbReference type="CDD" id="cd02440">
    <property type="entry name" value="AdoMet_MTases"/>
    <property type="match status" value="1"/>
</dbReference>
<dbReference type="InterPro" id="IPR049560">
    <property type="entry name" value="MeTrfase_RsmB-F_NOP2_cat"/>
</dbReference>
<keyword evidence="1" id="KW-0963">Cytoplasm</keyword>
<dbReference type="Pfam" id="PF17126">
    <property type="entry name" value="RsmF_methylt_CI"/>
    <property type="match status" value="1"/>
</dbReference>
<dbReference type="GO" id="GO:0008173">
    <property type="term" value="F:RNA methyltransferase activity"/>
    <property type="evidence" value="ECO:0007669"/>
    <property type="project" value="InterPro"/>
</dbReference>
<keyword evidence="5 6" id="KW-0694">RNA-binding</keyword>
<dbReference type="Pfam" id="PF13636">
    <property type="entry name" value="Methyltranf_PUA"/>
    <property type="match status" value="1"/>
</dbReference>
<feature type="domain" description="SAM-dependent MTase RsmB/NOP-type" evidence="7">
    <location>
        <begin position="11"/>
        <end position="295"/>
    </location>
</feature>
<dbReference type="CDD" id="cd21147">
    <property type="entry name" value="RsmF_methylt_CTD1"/>
    <property type="match status" value="1"/>
</dbReference>
<name>A0A7X6N563_9LACO</name>
<evidence type="ECO:0000256" key="1">
    <source>
        <dbReference type="ARBA" id="ARBA00022490"/>
    </source>
</evidence>